<gene>
    <name evidence="2" type="ORF">SAMEA4412673_04036</name>
</gene>
<reference evidence="2 3" key="1">
    <citation type="submission" date="2017-06" db="EMBL/GenBank/DDBJ databases">
        <authorList>
            <consortium name="Pathogen Informatics"/>
        </authorList>
    </citation>
    <scope>NUCLEOTIDE SEQUENCE [LARGE SCALE GENOMIC DNA]</scope>
    <source>
        <strain evidence="2 3">NCTC12149</strain>
    </source>
</reference>
<sequence length="223" mass="25120">MSILRISANPIQRLVLLLLVGFFGTGTVLAQTQSEKDEGWISLFDGKTLNGWKVNENPQTFSVKDGAIVVNGNVSHLFYEGDVNNHDFKNFELKVDVMTFPKSNSGIYFHTDFQVKGFPAVGHEVQVNLTHTDWKKSGSLYNVVNVDKAPAVDNEWYTQHIIVKGKKVRILINGQLLYEYIEPNLKKDSERGQFISHGTFALQGHDPGSKVMFKNIRVKVLPN</sequence>
<organism evidence="2 3">
    <name type="scientific">Sphingobacterium mizutaii</name>
    <dbReference type="NCBI Taxonomy" id="1010"/>
    <lineage>
        <taxon>Bacteria</taxon>
        <taxon>Pseudomonadati</taxon>
        <taxon>Bacteroidota</taxon>
        <taxon>Sphingobacteriia</taxon>
        <taxon>Sphingobacteriales</taxon>
        <taxon>Sphingobacteriaceae</taxon>
        <taxon>Sphingobacterium</taxon>
    </lineage>
</organism>
<proteinExistence type="predicted"/>
<feature type="domain" description="3-keto-alpha-glucoside-1,2-lyase/3-keto-2-hydroxy-glucal hydratase" evidence="1">
    <location>
        <begin position="39"/>
        <end position="219"/>
    </location>
</feature>
<dbReference type="KEGG" id="smiz:4412673_04036"/>
<dbReference type="AlphaFoldDB" id="A0AAJ5C2B2"/>
<dbReference type="RefSeq" id="WP_093099852.1">
    <property type="nucleotide sequence ID" value="NZ_DAMBSL010000002.1"/>
</dbReference>
<dbReference type="EMBL" id="LT906468">
    <property type="protein sequence ID" value="SNV65599.1"/>
    <property type="molecule type" value="Genomic_DNA"/>
</dbReference>
<dbReference type="Pfam" id="PF06439">
    <property type="entry name" value="3keto-disac_hyd"/>
    <property type="match status" value="1"/>
</dbReference>
<dbReference type="GO" id="GO:0016787">
    <property type="term" value="F:hydrolase activity"/>
    <property type="evidence" value="ECO:0007669"/>
    <property type="project" value="InterPro"/>
</dbReference>
<evidence type="ECO:0000259" key="1">
    <source>
        <dbReference type="Pfam" id="PF06439"/>
    </source>
</evidence>
<dbReference type="Gene3D" id="2.60.120.560">
    <property type="entry name" value="Exo-inulinase, domain 1"/>
    <property type="match status" value="1"/>
</dbReference>
<evidence type="ECO:0000313" key="2">
    <source>
        <dbReference type="EMBL" id="SNV65599.1"/>
    </source>
</evidence>
<dbReference type="InterPro" id="IPR010496">
    <property type="entry name" value="AL/BT2_dom"/>
</dbReference>
<dbReference type="Proteomes" id="UP000215355">
    <property type="component" value="Chromosome 1"/>
</dbReference>
<protein>
    <submittedName>
        <fullName evidence="2">Domain of Uncharacterized Function (DUF1080)</fullName>
    </submittedName>
</protein>
<accession>A0AAJ5C2B2</accession>
<name>A0AAJ5C2B2_9SPHI</name>
<evidence type="ECO:0000313" key="3">
    <source>
        <dbReference type="Proteomes" id="UP000215355"/>
    </source>
</evidence>